<evidence type="ECO:0000256" key="10">
    <source>
        <dbReference type="ARBA" id="ARBA00023136"/>
    </source>
</evidence>
<evidence type="ECO:0000313" key="13">
    <source>
        <dbReference type="EMBL" id="SEC78697.1"/>
    </source>
</evidence>
<evidence type="ECO:0000256" key="4">
    <source>
        <dbReference type="ARBA" id="ARBA00022692"/>
    </source>
</evidence>
<evidence type="ECO:0000256" key="1">
    <source>
        <dbReference type="ARBA" id="ARBA00004141"/>
    </source>
</evidence>
<keyword evidence="6" id="KW-0418">Kinase</keyword>
<dbReference type="Proteomes" id="UP000183208">
    <property type="component" value="Unassembled WGS sequence"/>
</dbReference>
<keyword evidence="2" id="KW-0597">Phosphoprotein</keyword>
<dbReference type="Gene3D" id="1.20.120.620">
    <property type="entry name" value="Backbone structure of the membrane domain of e. Coli histidine kinase receptor kdpd"/>
    <property type="match status" value="1"/>
</dbReference>
<keyword evidence="5" id="KW-0547">Nucleotide-binding</keyword>
<sequence>MRYRTDYLPRLQPWSLSAFAAAVAAVVFAATLQEIVASFGITPYFAGFIPAILVVSLLGGAPAGTFAVLLTIPVVWWAFMPPHFEFNPLTSADYDSFATFVLVSSLMICFSHLYREARVLMRK</sequence>
<evidence type="ECO:0000256" key="11">
    <source>
        <dbReference type="SAM" id="Phobius"/>
    </source>
</evidence>
<dbReference type="EMBL" id="FNTI01000001">
    <property type="protein sequence ID" value="SEC78697.1"/>
    <property type="molecule type" value="Genomic_DNA"/>
</dbReference>
<dbReference type="InterPro" id="IPR025201">
    <property type="entry name" value="KdpD_TM"/>
</dbReference>
<evidence type="ECO:0000256" key="3">
    <source>
        <dbReference type="ARBA" id="ARBA00022679"/>
    </source>
</evidence>
<proteinExistence type="predicted"/>
<dbReference type="GO" id="GO:0016301">
    <property type="term" value="F:kinase activity"/>
    <property type="evidence" value="ECO:0007669"/>
    <property type="project" value="UniProtKB-KW"/>
</dbReference>
<feature type="transmembrane region" description="Helical" evidence="11">
    <location>
        <begin position="97"/>
        <end position="114"/>
    </location>
</feature>
<comment type="subcellular location">
    <subcellularLocation>
        <location evidence="1">Membrane</location>
        <topology evidence="1">Multi-pass membrane protein</topology>
    </subcellularLocation>
</comment>
<evidence type="ECO:0000259" key="12">
    <source>
        <dbReference type="Pfam" id="PF13493"/>
    </source>
</evidence>
<keyword evidence="8 11" id="KW-1133">Transmembrane helix</keyword>
<evidence type="ECO:0000313" key="14">
    <source>
        <dbReference type="Proteomes" id="UP000183208"/>
    </source>
</evidence>
<name>A0A1H4VCI0_9BRAD</name>
<keyword evidence="10 11" id="KW-0472">Membrane</keyword>
<keyword evidence="9" id="KW-0902">Two-component regulatory system</keyword>
<protein>
    <recommendedName>
        <fullName evidence="12">Sensor protein KdpD transmembrane domain-containing protein</fullName>
    </recommendedName>
</protein>
<organism evidence="13 14">
    <name type="scientific">Bradyrhizobium lablabi</name>
    <dbReference type="NCBI Taxonomy" id="722472"/>
    <lineage>
        <taxon>Bacteria</taxon>
        <taxon>Pseudomonadati</taxon>
        <taxon>Pseudomonadota</taxon>
        <taxon>Alphaproteobacteria</taxon>
        <taxon>Hyphomicrobiales</taxon>
        <taxon>Nitrobacteraceae</taxon>
        <taxon>Bradyrhizobium</taxon>
    </lineage>
</organism>
<gene>
    <name evidence="13" type="ORF">SAMN05444171_2260</name>
</gene>
<accession>A0A1H4VCI0</accession>
<keyword evidence="7" id="KW-0067">ATP-binding</keyword>
<dbReference type="GO" id="GO:0000160">
    <property type="term" value="P:phosphorelay signal transduction system"/>
    <property type="evidence" value="ECO:0007669"/>
    <property type="project" value="UniProtKB-KW"/>
</dbReference>
<evidence type="ECO:0000256" key="6">
    <source>
        <dbReference type="ARBA" id="ARBA00022777"/>
    </source>
</evidence>
<keyword evidence="3" id="KW-0808">Transferase</keyword>
<dbReference type="RefSeq" id="WP_074818903.1">
    <property type="nucleotide sequence ID" value="NZ_FNTI01000001.1"/>
</dbReference>
<feature type="domain" description="Sensor protein KdpD transmembrane" evidence="12">
    <location>
        <begin position="19"/>
        <end position="117"/>
    </location>
</feature>
<evidence type="ECO:0000256" key="8">
    <source>
        <dbReference type="ARBA" id="ARBA00022989"/>
    </source>
</evidence>
<reference evidence="13 14" key="1">
    <citation type="submission" date="2016-10" db="EMBL/GenBank/DDBJ databases">
        <authorList>
            <person name="de Groot N.N."/>
        </authorList>
    </citation>
    <scope>NUCLEOTIDE SEQUENCE [LARGE SCALE GENOMIC DNA]</scope>
    <source>
        <strain evidence="13 14">GAS522</strain>
    </source>
</reference>
<dbReference type="GO" id="GO:0005524">
    <property type="term" value="F:ATP binding"/>
    <property type="evidence" value="ECO:0007669"/>
    <property type="project" value="UniProtKB-KW"/>
</dbReference>
<feature type="transmembrane region" description="Helical" evidence="11">
    <location>
        <begin position="44"/>
        <end position="77"/>
    </location>
</feature>
<dbReference type="AlphaFoldDB" id="A0A1H4VCI0"/>
<dbReference type="Pfam" id="PF13493">
    <property type="entry name" value="DUF4118"/>
    <property type="match status" value="1"/>
</dbReference>
<dbReference type="GO" id="GO:0016020">
    <property type="term" value="C:membrane"/>
    <property type="evidence" value="ECO:0007669"/>
    <property type="project" value="UniProtKB-SubCell"/>
</dbReference>
<dbReference type="InterPro" id="IPR038318">
    <property type="entry name" value="KdpD_sf"/>
</dbReference>
<dbReference type="OrthoDB" id="8243377at2"/>
<evidence type="ECO:0000256" key="7">
    <source>
        <dbReference type="ARBA" id="ARBA00022840"/>
    </source>
</evidence>
<feature type="transmembrane region" description="Helical" evidence="11">
    <location>
        <begin position="12"/>
        <end position="32"/>
    </location>
</feature>
<evidence type="ECO:0000256" key="9">
    <source>
        <dbReference type="ARBA" id="ARBA00023012"/>
    </source>
</evidence>
<evidence type="ECO:0000256" key="5">
    <source>
        <dbReference type="ARBA" id="ARBA00022741"/>
    </source>
</evidence>
<evidence type="ECO:0000256" key="2">
    <source>
        <dbReference type="ARBA" id="ARBA00022553"/>
    </source>
</evidence>
<keyword evidence="4 11" id="KW-0812">Transmembrane</keyword>